<dbReference type="InterPro" id="IPR011066">
    <property type="entry name" value="MscS_channel_C_sf"/>
</dbReference>
<dbReference type="OrthoDB" id="9775207at2"/>
<dbReference type="Pfam" id="PF21088">
    <property type="entry name" value="MS_channel_1st"/>
    <property type="match status" value="1"/>
</dbReference>
<comment type="subcellular location">
    <subcellularLocation>
        <location evidence="1">Cell membrane</location>
        <topology evidence="1">Multi-pass membrane protein</topology>
    </subcellularLocation>
</comment>
<dbReference type="Pfam" id="PF00924">
    <property type="entry name" value="MS_channel_2nd"/>
    <property type="match status" value="1"/>
</dbReference>
<gene>
    <name evidence="11" type="ORF">DBT_0274</name>
</gene>
<dbReference type="InterPro" id="IPR049278">
    <property type="entry name" value="MS_channel_C"/>
</dbReference>
<dbReference type="SUPFAM" id="SSF82689">
    <property type="entry name" value="Mechanosensitive channel protein MscS (YggB), C-terminal domain"/>
    <property type="match status" value="1"/>
</dbReference>
<feature type="domain" description="Mechanosensitive ion channel MscS" evidence="8">
    <location>
        <begin position="178"/>
        <end position="244"/>
    </location>
</feature>
<evidence type="ECO:0000256" key="7">
    <source>
        <dbReference type="SAM" id="Phobius"/>
    </source>
</evidence>
<dbReference type="Gene3D" id="2.30.30.60">
    <property type="match status" value="1"/>
</dbReference>
<evidence type="ECO:0000313" key="11">
    <source>
        <dbReference type="EMBL" id="OCC16457.1"/>
    </source>
</evidence>
<feature type="transmembrane region" description="Helical" evidence="7">
    <location>
        <begin position="55"/>
        <end position="76"/>
    </location>
</feature>
<keyword evidence="6 7" id="KW-0472">Membrane</keyword>
<accession>A0A1B9F965</accession>
<dbReference type="Pfam" id="PF21082">
    <property type="entry name" value="MS_channel_3rd"/>
    <property type="match status" value="1"/>
</dbReference>
<evidence type="ECO:0000256" key="6">
    <source>
        <dbReference type="ARBA" id="ARBA00023136"/>
    </source>
</evidence>
<dbReference type="InterPro" id="IPR023408">
    <property type="entry name" value="MscS_beta-dom_sf"/>
</dbReference>
<reference evidence="11 12" key="1">
    <citation type="submission" date="2016-06" db="EMBL/GenBank/DDBJ databases">
        <title>Respiratory ammonification of nitrate coupled to the oxidation of elemental sulfur in deep-sea autotrophic thermophilic bacteria.</title>
        <authorList>
            <person name="Slobodkina G.B."/>
            <person name="Mardanov A.V."/>
            <person name="Ravin N.V."/>
            <person name="Frolova A.A."/>
            <person name="Viryasiv M.B."/>
            <person name="Chernyh N.A."/>
            <person name="Bonch-Osmolovskaya E.A."/>
            <person name="Slobodkin A.I."/>
        </authorList>
    </citation>
    <scope>NUCLEOTIDE SEQUENCE [LARGE SCALE GENOMIC DNA]</scope>
    <source>
        <strain evidence="11 12">S69</strain>
    </source>
</reference>
<evidence type="ECO:0000256" key="5">
    <source>
        <dbReference type="ARBA" id="ARBA00022989"/>
    </source>
</evidence>
<evidence type="ECO:0000256" key="2">
    <source>
        <dbReference type="ARBA" id="ARBA00008017"/>
    </source>
</evidence>
<dbReference type="Proteomes" id="UP000093080">
    <property type="component" value="Unassembled WGS sequence"/>
</dbReference>
<keyword evidence="12" id="KW-1185">Reference proteome</keyword>
<keyword evidence="5 7" id="KW-1133">Transmembrane helix</keyword>
<dbReference type="InterPro" id="IPR006685">
    <property type="entry name" value="MscS_channel_2nd"/>
</dbReference>
<evidence type="ECO:0000313" key="12">
    <source>
        <dbReference type="Proteomes" id="UP000093080"/>
    </source>
</evidence>
<dbReference type="STRING" id="1156395.DBT_0274"/>
<dbReference type="PATRIC" id="fig|1156395.6.peg.277"/>
<comment type="caution">
    <text evidence="11">The sequence shown here is derived from an EMBL/GenBank/DDBJ whole genome shotgun (WGS) entry which is preliminary data.</text>
</comment>
<comment type="similarity">
    <text evidence="2">Belongs to the MscS (TC 1.A.23) family.</text>
</comment>
<evidence type="ECO:0000259" key="9">
    <source>
        <dbReference type="Pfam" id="PF21082"/>
    </source>
</evidence>
<name>A0A1B9F965_9BACT</name>
<evidence type="ECO:0000256" key="4">
    <source>
        <dbReference type="ARBA" id="ARBA00022692"/>
    </source>
</evidence>
<sequence>MGKAEWLQYIISIPGLKALVIVVLYSIGAKIVDLILTKILNRLVKKTKYTYDDELLCFLHAPIIWTVFIIGCLHARLYIDLKEPWNEIILKSLQTILALVWWITSFKIATWAIQKSSEKIHRGEKFGQNIFFLLKNITKISLIALGIFFVLSLWKVNLTPLFASAGIAGIAVALAAKDTLANFFGGISIFADKSFKVGDYIILDSGERGEVVDIGIRSTKIKTRDDVMITIPNSILANAKITNESAPEPRFRLRVPVGVAYGSDLDQVEKLLLDLANSHPMVSKDPAPRVRIRKFSNSSIDLELLCWVRRPAEKGLALHDMLKSIYKLFNEKGIIIPFPQRDVHVYFKKGALK</sequence>
<dbReference type="GO" id="GO:0008381">
    <property type="term" value="F:mechanosensitive monoatomic ion channel activity"/>
    <property type="evidence" value="ECO:0007669"/>
    <property type="project" value="InterPro"/>
</dbReference>
<evidence type="ECO:0000256" key="1">
    <source>
        <dbReference type="ARBA" id="ARBA00004651"/>
    </source>
</evidence>
<feature type="transmembrane region" description="Helical" evidence="7">
    <location>
        <begin position="6"/>
        <end position="28"/>
    </location>
</feature>
<proteinExistence type="inferred from homology"/>
<dbReference type="PANTHER" id="PTHR30221">
    <property type="entry name" value="SMALL-CONDUCTANCE MECHANOSENSITIVE CHANNEL"/>
    <property type="match status" value="1"/>
</dbReference>
<dbReference type="PANTHER" id="PTHR30221:SF1">
    <property type="entry name" value="SMALL-CONDUCTANCE MECHANOSENSITIVE CHANNEL"/>
    <property type="match status" value="1"/>
</dbReference>
<feature type="domain" description="Mechanosensitive ion channel transmembrane helices 2/3" evidence="10">
    <location>
        <begin position="136"/>
        <end position="177"/>
    </location>
</feature>
<dbReference type="SUPFAM" id="SSF50182">
    <property type="entry name" value="Sm-like ribonucleoproteins"/>
    <property type="match status" value="1"/>
</dbReference>
<keyword evidence="4 7" id="KW-0812">Transmembrane</keyword>
<dbReference type="Gene3D" id="3.30.70.100">
    <property type="match status" value="1"/>
</dbReference>
<evidence type="ECO:0000256" key="3">
    <source>
        <dbReference type="ARBA" id="ARBA00022475"/>
    </source>
</evidence>
<dbReference type="InterPro" id="IPR045275">
    <property type="entry name" value="MscS_archaea/bacteria_type"/>
</dbReference>
<dbReference type="SUPFAM" id="SSF82861">
    <property type="entry name" value="Mechanosensitive channel protein MscS (YggB), transmembrane region"/>
    <property type="match status" value="1"/>
</dbReference>
<dbReference type="AlphaFoldDB" id="A0A1B9F965"/>
<feature type="transmembrane region" description="Helical" evidence="7">
    <location>
        <begin position="130"/>
        <end position="152"/>
    </location>
</feature>
<protein>
    <submittedName>
        <fullName evidence="11">Small-conductance mechanosensitive channel</fullName>
    </submittedName>
</protein>
<dbReference type="InterPro" id="IPR049142">
    <property type="entry name" value="MS_channel_1st"/>
</dbReference>
<feature type="transmembrane region" description="Helical" evidence="7">
    <location>
        <begin position="88"/>
        <end position="109"/>
    </location>
</feature>
<dbReference type="GO" id="GO:0005886">
    <property type="term" value="C:plasma membrane"/>
    <property type="evidence" value="ECO:0007669"/>
    <property type="project" value="UniProtKB-SubCell"/>
</dbReference>
<dbReference type="Gene3D" id="1.10.287.1260">
    <property type="match status" value="1"/>
</dbReference>
<dbReference type="RefSeq" id="WP_067615645.1">
    <property type="nucleotide sequence ID" value="NZ_MAGO01000001.1"/>
</dbReference>
<evidence type="ECO:0000259" key="10">
    <source>
        <dbReference type="Pfam" id="PF21088"/>
    </source>
</evidence>
<dbReference type="InterPro" id="IPR010920">
    <property type="entry name" value="LSM_dom_sf"/>
</dbReference>
<keyword evidence="3" id="KW-1003">Cell membrane</keyword>
<dbReference type="InterPro" id="IPR011014">
    <property type="entry name" value="MscS_channel_TM-2"/>
</dbReference>
<feature type="domain" description="Mechanosensitive ion channel MscS C-terminal" evidence="9">
    <location>
        <begin position="254"/>
        <end position="336"/>
    </location>
</feature>
<evidence type="ECO:0000259" key="8">
    <source>
        <dbReference type="Pfam" id="PF00924"/>
    </source>
</evidence>
<organism evidence="11 12">
    <name type="scientific">Dissulfuribacter thermophilus</name>
    <dbReference type="NCBI Taxonomy" id="1156395"/>
    <lineage>
        <taxon>Bacteria</taxon>
        <taxon>Pseudomonadati</taxon>
        <taxon>Thermodesulfobacteriota</taxon>
        <taxon>Dissulfuribacteria</taxon>
        <taxon>Dissulfuribacterales</taxon>
        <taxon>Dissulfuribacteraceae</taxon>
        <taxon>Dissulfuribacter</taxon>
    </lineage>
</organism>
<dbReference type="EMBL" id="MAGO01000001">
    <property type="protein sequence ID" value="OCC16457.1"/>
    <property type="molecule type" value="Genomic_DNA"/>
</dbReference>